<dbReference type="EMBL" id="FJUY01000001">
    <property type="protein sequence ID" value="CZT15619.1"/>
    <property type="molecule type" value="Genomic_DNA"/>
</dbReference>
<dbReference type="AlphaFoldDB" id="A0A2D3V286"/>
<gene>
    <name evidence="2" type="ORF">RCC_01464</name>
</gene>
<reference evidence="2 3" key="1">
    <citation type="submission" date="2016-03" db="EMBL/GenBank/DDBJ databases">
        <authorList>
            <person name="Ploux O."/>
        </authorList>
    </citation>
    <scope>NUCLEOTIDE SEQUENCE [LARGE SCALE GENOMIC DNA]</scope>
    <source>
        <strain evidence="2 3">URUG2</strain>
    </source>
</reference>
<keyword evidence="1" id="KW-0732">Signal</keyword>
<feature type="signal peptide" evidence="1">
    <location>
        <begin position="1"/>
        <end position="18"/>
    </location>
</feature>
<accession>A0A2D3V286</accession>
<evidence type="ECO:0000256" key="1">
    <source>
        <dbReference type="SAM" id="SignalP"/>
    </source>
</evidence>
<protein>
    <submittedName>
        <fullName evidence="2">Uncharacterized protein</fullName>
    </submittedName>
</protein>
<name>A0A2D3V286_9PEZI</name>
<feature type="chain" id="PRO_5013696182" evidence="1">
    <location>
        <begin position="19"/>
        <end position="101"/>
    </location>
</feature>
<keyword evidence="3" id="KW-1185">Reference proteome</keyword>
<dbReference type="RefSeq" id="XP_023622515.1">
    <property type="nucleotide sequence ID" value="XM_023766747.1"/>
</dbReference>
<proteinExistence type="predicted"/>
<dbReference type="Proteomes" id="UP000225277">
    <property type="component" value="Unassembled WGS sequence"/>
</dbReference>
<dbReference type="OrthoDB" id="2818448at2759"/>
<evidence type="ECO:0000313" key="3">
    <source>
        <dbReference type="Proteomes" id="UP000225277"/>
    </source>
</evidence>
<dbReference type="GeneID" id="35596713"/>
<evidence type="ECO:0000313" key="2">
    <source>
        <dbReference type="EMBL" id="CZT15619.1"/>
    </source>
</evidence>
<sequence>MKLFFVVAALSMASGVFAGLDCGGYCQCLFDDGSHCCVDTTYGGSGATGGVGTKVGEDCQARCSSRQRGSDGAACGGAGKWSCVSAWNGQFRSSCKPDWTT</sequence>
<organism evidence="2 3">
    <name type="scientific">Ramularia collo-cygni</name>
    <dbReference type="NCBI Taxonomy" id="112498"/>
    <lineage>
        <taxon>Eukaryota</taxon>
        <taxon>Fungi</taxon>
        <taxon>Dikarya</taxon>
        <taxon>Ascomycota</taxon>
        <taxon>Pezizomycotina</taxon>
        <taxon>Dothideomycetes</taxon>
        <taxon>Dothideomycetidae</taxon>
        <taxon>Mycosphaerellales</taxon>
        <taxon>Mycosphaerellaceae</taxon>
        <taxon>Ramularia</taxon>
    </lineage>
</organism>